<dbReference type="Gene3D" id="3.20.20.370">
    <property type="entry name" value="Glycoside hydrolase/deacetylase"/>
    <property type="match status" value="1"/>
</dbReference>
<sequence length="280" mass="31470">MKGRYWLMIVFLMVSAIDANAQSAVWKNKKCAVVLTYDDALDVDIDNALPVLDSLKLKATFYLIGCSEATERRMKDWRKAARHGHELGNHTLFHPCDGAGADRSFVDPDFDLSKYTVNRAVREIKVNNVLLKAIDGKNQRTFCYPCGDRTINGAFYYDQLKNDFVAARGVEDGMPLPGEVDLDNINAYAINGETGEELIAMVNEALQKHSLLVFMFHGVGGGHELNVSLQAHSQLLHYLRAHRKEIWVAPMIEVAQRIAAYQKGSDPLKNRNLNTALYNR</sequence>
<reference evidence="4 5" key="1">
    <citation type="submission" date="2018-04" db="EMBL/GenBank/DDBJ databases">
        <title>Genomic Encyclopedia of Archaeal and Bacterial Type Strains, Phase II (KMG-II): from individual species to whole genera.</title>
        <authorList>
            <person name="Goeker M."/>
        </authorList>
    </citation>
    <scope>NUCLEOTIDE SEQUENCE [LARGE SCALE GENOMIC DNA]</scope>
    <source>
        <strain evidence="4 5">DSM 26809</strain>
    </source>
</reference>
<protein>
    <submittedName>
        <fullName evidence="4">Peptidoglycan/xylan/chitin deacetylase (PgdA/CDA1 family)</fullName>
    </submittedName>
</protein>
<feature type="signal peptide" evidence="2">
    <location>
        <begin position="1"/>
        <end position="21"/>
    </location>
</feature>
<dbReference type="PROSITE" id="PS51677">
    <property type="entry name" value="NODB"/>
    <property type="match status" value="1"/>
</dbReference>
<dbReference type="CDD" id="cd10967">
    <property type="entry name" value="CE4_GLA_like_6s"/>
    <property type="match status" value="1"/>
</dbReference>
<dbReference type="OrthoDB" id="9806342at2"/>
<keyword evidence="5" id="KW-1185">Reference proteome</keyword>
<evidence type="ECO:0000313" key="5">
    <source>
        <dbReference type="Proteomes" id="UP000244168"/>
    </source>
</evidence>
<evidence type="ECO:0000256" key="1">
    <source>
        <dbReference type="ARBA" id="ARBA00022729"/>
    </source>
</evidence>
<dbReference type="SUPFAM" id="SSF88713">
    <property type="entry name" value="Glycoside hydrolase/deacetylase"/>
    <property type="match status" value="1"/>
</dbReference>
<dbReference type="AlphaFoldDB" id="A0A2T5JB30"/>
<dbReference type="GO" id="GO:0016810">
    <property type="term" value="F:hydrolase activity, acting on carbon-nitrogen (but not peptide) bonds"/>
    <property type="evidence" value="ECO:0007669"/>
    <property type="project" value="InterPro"/>
</dbReference>
<keyword evidence="1 2" id="KW-0732">Signal</keyword>
<evidence type="ECO:0000256" key="2">
    <source>
        <dbReference type="SAM" id="SignalP"/>
    </source>
</evidence>
<dbReference type="InterPro" id="IPR011330">
    <property type="entry name" value="Glyco_hydro/deAcase_b/a-brl"/>
</dbReference>
<comment type="caution">
    <text evidence="4">The sequence shown here is derived from an EMBL/GenBank/DDBJ whole genome shotgun (WGS) entry which is preliminary data.</text>
</comment>
<evidence type="ECO:0000259" key="3">
    <source>
        <dbReference type="PROSITE" id="PS51677"/>
    </source>
</evidence>
<dbReference type="Pfam" id="PF01522">
    <property type="entry name" value="Polysacc_deac_1"/>
    <property type="match status" value="1"/>
</dbReference>
<dbReference type="GO" id="GO:0005975">
    <property type="term" value="P:carbohydrate metabolic process"/>
    <property type="evidence" value="ECO:0007669"/>
    <property type="project" value="InterPro"/>
</dbReference>
<accession>A0A2T5JB30</accession>
<evidence type="ECO:0000313" key="4">
    <source>
        <dbReference type="EMBL" id="PTQ98078.1"/>
    </source>
</evidence>
<proteinExistence type="predicted"/>
<dbReference type="PANTHER" id="PTHR34216:SF11">
    <property type="entry name" value="CHITOOLIGOSACCHARIDE DEACETYLASE"/>
    <property type="match status" value="1"/>
</dbReference>
<organism evidence="4 5">
    <name type="scientific">Mucilaginibacter yixingensis</name>
    <dbReference type="NCBI Taxonomy" id="1295612"/>
    <lineage>
        <taxon>Bacteria</taxon>
        <taxon>Pseudomonadati</taxon>
        <taxon>Bacteroidota</taxon>
        <taxon>Sphingobacteriia</taxon>
        <taxon>Sphingobacteriales</taxon>
        <taxon>Sphingobacteriaceae</taxon>
        <taxon>Mucilaginibacter</taxon>
    </lineage>
</organism>
<feature type="chain" id="PRO_5015574789" evidence="2">
    <location>
        <begin position="22"/>
        <end position="280"/>
    </location>
</feature>
<dbReference type="EMBL" id="QAOQ01000003">
    <property type="protein sequence ID" value="PTQ98078.1"/>
    <property type="molecule type" value="Genomic_DNA"/>
</dbReference>
<dbReference type="PANTHER" id="PTHR34216">
    <property type="match status" value="1"/>
</dbReference>
<dbReference type="RefSeq" id="WP_107828266.1">
    <property type="nucleotide sequence ID" value="NZ_CP160205.1"/>
</dbReference>
<feature type="domain" description="NodB homology" evidence="3">
    <location>
        <begin position="31"/>
        <end position="280"/>
    </location>
</feature>
<dbReference type="InterPro" id="IPR051398">
    <property type="entry name" value="Polysacch_Deacetylase"/>
</dbReference>
<name>A0A2T5JB30_9SPHI</name>
<dbReference type="InterPro" id="IPR002509">
    <property type="entry name" value="NODB_dom"/>
</dbReference>
<gene>
    <name evidence="4" type="ORF">C8P68_103238</name>
</gene>
<dbReference type="Proteomes" id="UP000244168">
    <property type="component" value="Unassembled WGS sequence"/>
</dbReference>